<reference evidence="1 3" key="1">
    <citation type="journal article" date="2015" name="Genome Announc.">
        <title>Complete Genome Sequence of Clavibacter michiganensis subsp. insidiosus R1-1 Using PacBio Single-Molecule Real-Time Technology.</title>
        <authorList>
            <person name="Lu Y."/>
            <person name="Samac D.A."/>
            <person name="Glazebrook J."/>
            <person name="Ishimaru C.A."/>
        </authorList>
    </citation>
    <scope>NUCLEOTIDE SEQUENCE [LARGE SCALE GENOMIC DNA]</scope>
    <source>
        <strain evidence="1 3">R1-1</strain>
    </source>
</reference>
<dbReference type="HOGENOM" id="CLU_743352_0_0_11"/>
<dbReference type="RefSeq" id="WP_045528898.1">
    <property type="nucleotide sequence ID" value="NZ_CP021038.1"/>
</dbReference>
<reference evidence="2 4" key="2">
    <citation type="submission" date="2018-08" db="EMBL/GenBank/DDBJ databases">
        <title>Genome Sequence of Clavibacter michiganensis Subspecies type strains, and the Atypical Peach-Colored Strains Isolated from Tomato.</title>
        <authorList>
            <person name="Osdaghi E."/>
            <person name="Portier P."/>
            <person name="Briand M."/>
            <person name="Jacques M.-A."/>
        </authorList>
    </citation>
    <scope>NUCLEOTIDE SEQUENCE [LARGE SCALE GENOMIC DNA]</scope>
    <source>
        <strain evidence="2 4">CFBP 6488</strain>
    </source>
</reference>
<sequence>MVVVVPVTIGGIETQQREQATAREAQVRADRLANDARSDALASREETLGDVREFLLTDLSYAPEDIVADLADATKDLESVSVTDTSAINSAVSRVKNGMTTVGKPYTWSMSCMDTAHQTHQFPDFRSVWASTLPLSRCESGTKSGTFYTETQRAALASGAISSLEGNGTLQSICAELGFGSYAGMESYSTSQAKELAGALTVCPEHPKAADVRARVDNSIAEDAAIAEGRAFGEGVKRIGEVIQPGTYVTEGELDGCYWERTDAAGEIIDNNFINDGLRAEVIIRSGDYSFSSTRCGTWRKQ</sequence>
<gene>
    <name evidence="2" type="ORF">DZF93_05690</name>
    <name evidence="1" type="ORF">VO01_10790</name>
</gene>
<dbReference type="AlphaFoldDB" id="A0A0D5CJW7"/>
<proteinExistence type="predicted"/>
<evidence type="ECO:0000313" key="1">
    <source>
        <dbReference type="EMBL" id="AJW79557.1"/>
    </source>
</evidence>
<dbReference type="KEGG" id="cmh:VO01_10790"/>
<dbReference type="Proteomes" id="UP000032604">
    <property type="component" value="Chromosome"/>
</dbReference>
<evidence type="ECO:0000313" key="3">
    <source>
        <dbReference type="Proteomes" id="UP000032604"/>
    </source>
</evidence>
<protein>
    <submittedName>
        <fullName evidence="1">Uncharacterized protein</fullName>
    </submittedName>
</protein>
<dbReference type="PATRIC" id="fig|33014.5.peg.2230"/>
<name>A0A0D5CJW7_9MICO</name>
<dbReference type="EMBL" id="QWEA01000151">
    <property type="protein sequence ID" value="RIJ43674.1"/>
    <property type="molecule type" value="Genomic_DNA"/>
</dbReference>
<dbReference type="Proteomes" id="UP000266634">
    <property type="component" value="Unassembled WGS sequence"/>
</dbReference>
<dbReference type="EMBL" id="CP011043">
    <property type="protein sequence ID" value="AJW79557.1"/>
    <property type="molecule type" value="Genomic_DNA"/>
</dbReference>
<accession>A0A0D5CJW7</accession>
<evidence type="ECO:0000313" key="4">
    <source>
        <dbReference type="Proteomes" id="UP000266634"/>
    </source>
</evidence>
<organism evidence="1 3">
    <name type="scientific">Clavibacter michiganensis subsp. insidiosus</name>
    <dbReference type="NCBI Taxonomy" id="33014"/>
    <lineage>
        <taxon>Bacteria</taxon>
        <taxon>Bacillati</taxon>
        <taxon>Actinomycetota</taxon>
        <taxon>Actinomycetes</taxon>
        <taxon>Micrococcales</taxon>
        <taxon>Microbacteriaceae</taxon>
        <taxon>Clavibacter</taxon>
    </lineage>
</organism>
<evidence type="ECO:0000313" key="2">
    <source>
        <dbReference type="EMBL" id="RIJ43674.1"/>
    </source>
</evidence>